<evidence type="ECO:0000313" key="1">
    <source>
        <dbReference type="EMBL" id="KAH9484804.1"/>
    </source>
</evidence>
<comment type="caution">
    <text evidence="1">The sequence shown here is derived from an EMBL/GenBank/DDBJ whole genome shotgun (WGS) entry which is preliminary data.</text>
</comment>
<organism evidence="1 2">
    <name type="scientific">Psilocybe cubensis</name>
    <name type="common">Psychedelic mushroom</name>
    <name type="synonym">Stropharia cubensis</name>
    <dbReference type="NCBI Taxonomy" id="181762"/>
    <lineage>
        <taxon>Eukaryota</taxon>
        <taxon>Fungi</taxon>
        <taxon>Dikarya</taxon>
        <taxon>Basidiomycota</taxon>
        <taxon>Agaricomycotina</taxon>
        <taxon>Agaricomycetes</taxon>
        <taxon>Agaricomycetidae</taxon>
        <taxon>Agaricales</taxon>
        <taxon>Agaricineae</taxon>
        <taxon>Strophariaceae</taxon>
        <taxon>Psilocybe</taxon>
    </lineage>
</organism>
<protein>
    <submittedName>
        <fullName evidence="1">Cleavage stimulation factor subunit 2</fullName>
    </submittedName>
</protein>
<gene>
    <name evidence="1" type="ORF">JR316_0001706</name>
</gene>
<evidence type="ECO:0000313" key="2">
    <source>
        <dbReference type="Proteomes" id="UP000664032"/>
    </source>
</evidence>
<dbReference type="Proteomes" id="UP000664032">
    <property type="component" value="Unassembled WGS sequence"/>
</dbReference>
<sequence>MTEEQIVIIFKAVGQVVGFRLAFDRDTEKPKGYGFCEFADHETALLAVRNLNNTDCGGRSLRVDLADLDPLLEGKTTVRGRIMDRGYTGSSEYRSRMHLDANDGGKGQWNDNDTFLVNIPPGITIPSGVSALDHIKWIVAELPESKVREALAQMKAFVITYPEKARTLLIKYPQLAYALCHSLVLNRFVDPIMIERMLASSRRPAAAGSSLTQSPIDQGPTGSDSQYPLYTPYSPLHGLHYSSSQLMPTTREQSSIAVKPHAHAQYLLLELHRICHDPSLSPCTSPLTLVEPPLIKQQQQLAQIATAFVEMDPEQQRAISIVLGMTQEHIDNIPEPAKSQIVQVSLLITGGESDVNKAYVLRPVTKCQAILEEL</sequence>
<proteinExistence type="predicted"/>
<accession>A0ACB8HC83</accession>
<reference evidence="1" key="1">
    <citation type="submission" date="2021-10" db="EMBL/GenBank/DDBJ databases">
        <title>Psilocybe cubensis genome.</title>
        <authorList>
            <person name="Mckernan K.J."/>
            <person name="Crawford S."/>
            <person name="Trippe A."/>
            <person name="Kane L.T."/>
            <person name="Mclaughlin S."/>
        </authorList>
    </citation>
    <scope>NUCLEOTIDE SEQUENCE</scope>
    <source>
        <strain evidence="1">MGC-MH-2018</strain>
    </source>
</reference>
<keyword evidence="2" id="KW-1185">Reference proteome</keyword>
<dbReference type="EMBL" id="JAFIQS020000002">
    <property type="protein sequence ID" value="KAH9484804.1"/>
    <property type="molecule type" value="Genomic_DNA"/>
</dbReference>
<name>A0ACB8HC83_PSICU</name>